<sequence length="109" mass="11485">MQPNQASTDDKGKTVTLIALGNTLLAPLWWVDKKIGLTAAIAGTGLFLYLAHEEGKNQRPVGNAVNGMNNFFAPITGDKSTSVSNAMNNIAVGGAAIFDQVMDPLTPKK</sequence>
<keyword evidence="1" id="KW-0472">Membrane</keyword>
<evidence type="ECO:0000256" key="1">
    <source>
        <dbReference type="SAM" id="Phobius"/>
    </source>
</evidence>
<dbReference type="AlphaFoldDB" id="A0A0W1A1Z0"/>
<accession>A0A0W1A1Z0</accession>
<keyword evidence="1" id="KW-1133">Transmembrane helix</keyword>
<protein>
    <submittedName>
        <fullName evidence="2">Uncharacterized protein</fullName>
    </submittedName>
</protein>
<organism evidence="2 3">
    <name type="scientific">Legionella waltersii</name>
    <dbReference type="NCBI Taxonomy" id="66969"/>
    <lineage>
        <taxon>Bacteria</taxon>
        <taxon>Pseudomonadati</taxon>
        <taxon>Pseudomonadota</taxon>
        <taxon>Gammaproteobacteria</taxon>
        <taxon>Legionellales</taxon>
        <taxon>Legionellaceae</taxon>
        <taxon>Legionella</taxon>
    </lineage>
</organism>
<dbReference type="PATRIC" id="fig|66969.6.peg.3482"/>
<dbReference type="EMBL" id="LNZB01000060">
    <property type="protein sequence ID" value="KTD75152.1"/>
    <property type="molecule type" value="Genomic_DNA"/>
</dbReference>
<dbReference type="Proteomes" id="UP000054729">
    <property type="component" value="Unassembled WGS sequence"/>
</dbReference>
<name>A0A0W1A1Z0_9GAMM</name>
<keyword evidence="1" id="KW-0812">Transmembrane</keyword>
<keyword evidence="3" id="KW-1185">Reference proteome</keyword>
<reference evidence="2 3" key="1">
    <citation type="submission" date="2015-11" db="EMBL/GenBank/DDBJ databases">
        <title>Genomic analysis of 38 Legionella species identifies large and diverse effector repertoires.</title>
        <authorList>
            <person name="Burstein D."/>
            <person name="Amaro F."/>
            <person name="Zusman T."/>
            <person name="Lifshitz Z."/>
            <person name="Cohen O."/>
            <person name="Gilbert J.A."/>
            <person name="Pupko T."/>
            <person name="Shuman H.A."/>
            <person name="Segal G."/>
        </authorList>
    </citation>
    <scope>NUCLEOTIDE SEQUENCE [LARGE SCALE GENOMIC DNA]</scope>
    <source>
        <strain evidence="2 3">ATCC 51914</strain>
    </source>
</reference>
<feature type="transmembrane region" description="Helical" evidence="1">
    <location>
        <begin position="35"/>
        <end position="51"/>
    </location>
</feature>
<feature type="transmembrane region" description="Helical" evidence="1">
    <location>
        <begin position="12"/>
        <end position="29"/>
    </location>
</feature>
<comment type="caution">
    <text evidence="2">The sequence shown here is derived from an EMBL/GenBank/DDBJ whole genome shotgun (WGS) entry which is preliminary data.</text>
</comment>
<dbReference type="OrthoDB" id="5643014at2"/>
<gene>
    <name evidence="2" type="ORF">Lwal_3193</name>
</gene>
<dbReference type="RefSeq" id="WP_058481776.1">
    <property type="nucleotide sequence ID" value="NZ_CAAAIQ010000005.1"/>
</dbReference>
<evidence type="ECO:0000313" key="2">
    <source>
        <dbReference type="EMBL" id="KTD75152.1"/>
    </source>
</evidence>
<evidence type="ECO:0000313" key="3">
    <source>
        <dbReference type="Proteomes" id="UP000054729"/>
    </source>
</evidence>
<proteinExistence type="predicted"/>